<comment type="caution">
    <text evidence="12">The sequence shown here is derived from an EMBL/GenBank/DDBJ whole genome shotgun (WGS) entry which is preliminary data.</text>
</comment>
<dbReference type="EMBL" id="SZZH01000005">
    <property type="protein sequence ID" value="TKV57287.1"/>
    <property type="molecule type" value="Genomic_DNA"/>
</dbReference>
<dbReference type="OrthoDB" id="9807293at2"/>
<evidence type="ECO:0000256" key="4">
    <source>
        <dbReference type="ARBA" id="ARBA00022475"/>
    </source>
</evidence>
<evidence type="ECO:0000256" key="5">
    <source>
        <dbReference type="ARBA" id="ARBA00022519"/>
    </source>
</evidence>
<dbReference type="FunFam" id="1.20.1080.10:FF:000007">
    <property type="entry name" value="Aquaporin Z"/>
    <property type="match status" value="1"/>
</dbReference>
<evidence type="ECO:0000256" key="10">
    <source>
        <dbReference type="RuleBase" id="RU000477"/>
    </source>
</evidence>
<feature type="transmembrane region" description="Helical" evidence="11">
    <location>
        <begin position="136"/>
        <end position="159"/>
    </location>
</feature>
<keyword evidence="9 11" id="KW-0472">Membrane</keyword>
<proteinExistence type="inferred from homology"/>
<dbReference type="Pfam" id="PF00230">
    <property type="entry name" value="MIP"/>
    <property type="match status" value="1"/>
</dbReference>
<dbReference type="NCBIfam" id="NF003838">
    <property type="entry name" value="PRK05420.1"/>
    <property type="match status" value="1"/>
</dbReference>
<reference evidence="12 13" key="1">
    <citation type="submission" date="2019-05" db="EMBL/GenBank/DDBJ databases">
        <title>Nakamurella sp. N5BH11, whole genome shotgun sequence.</title>
        <authorList>
            <person name="Tuo L."/>
        </authorList>
    </citation>
    <scope>NUCLEOTIDE SEQUENCE [LARGE SCALE GENOMIC DNA]</scope>
    <source>
        <strain evidence="12 13">N5BH11</strain>
    </source>
</reference>
<dbReference type="NCBIfam" id="TIGR00861">
    <property type="entry name" value="MIP"/>
    <property type="match status" value="1"/>
</dbReference>
<dbReference type="PANTHER" id="PTHR19139:SF199">
    <property type="entry name" value="MIP17260P"/>
    <property type="match status" value="1"/>
</dbReference>
<evidence type="ECO:0000256" key="2">
    <source>
        <dbReference type="ARBA" id="ARBA00006175"/>
    </source>
</evidence>
<dbReference type="InterPro" id="IPR022357">
    <property type="entry name" value="MIP_CS"/>
</dbReference>
<evidence type="ECO:0000313" key="12">
    <source>
        <dbReference type="EMBL" id="TKV57287.1"/>
    </source>
</evidence>
<feature type="transmembrane region" description="Helical" evidence="11">
    <location>
        <begin position="212"/>
        <end position="233"/>
    </location>
</feature>
<dbReference type="PRINTS" id="PR00783">
    <property type="entry name" value="MINTRINSICP"/>
</dbReference>
<keyword evidence="5" id="KW-0997">Cell inner membrane</keyword>
<feature type="transmembrane region" description="Helical" evidence="11">
    <location>
        <begin position="7"/>
        <end position="27"/>
    </location>
</feature>
<feature type="transmembrane region" description="Helical" evidence="11">
    <location>
        <begin position="86"/>
        <end position="108"/>
    </location>
</feature>
<keyword evidence="13" id="KW-1185">Reference proteome</keyword>
<evidence type="ECO:0000256" key="8">
    <source>
        <dbReference type="ARBA" id="ARBA00022989"/>
    </source>
</evidence>
<dbReference type="Proteomes" id="UP000306985">
    <property type="component" value="Unassembled WGS sequence"/>
</dbReference>
<evidence type="ECO:0000256" key="11">
    <source>
        <dbReference type="SAM" id="Phobius"/>
    </source>
</evidence>
<keyword evidence="3 10" id="KW-0813">Transport</keyword>
<dbReference type="GO" id="GO:0005886">
    <property type="term" value="C:plasma membrane"/>
    <property type="evidence" value="ECO:0007669"/>
    <property type="project" value="UniProtKB-SubCell"/>
</dbReference>
<feature type="transmembrane region" description="Helical" evidence="11">
    <location>
        <begin position="39"/>
        <end position="59"/>
    </location>
</feature>
<evidence type="ECO:0000256" key="9">
    <source>
        <dbReference type="ARBA" id="ARBA00023136"/>
    </source>
</evidence>
<dbReference type="AlphaFoldDB" id="A0A4U6QB72"/>
<dbReference type="PROSITE" id="PS51257">
    <property type="entry name" value="PROKAR_LIPOPROTEIN"/>
    <property type="match status" value="1"/>
</dbReference>
<evidence type="ECO:0000256" key="7">
    <source>
        <dbReference type="ARBA" id="ARBA00022737"/>
    </source>
</evidence>
<sequence>MKLGNRLAAEFIGTFWLVFMGCGAAVLAAKVDGEPGVGIGYLGVALAFGLAVLTMAYAVGHISGGHFNPAVTVGLWLGRRFAAKDVAPYVLTQVVGAVVAAGLLSVVARGRNGFETPSGPGAFATNGFGSNSPGGFSLLSGLIVEVLLTALFVFVILSVTDTRAEKGFGPLAIGFTLTVILLVAIPVTNGSVNPARSTGPALFAGGESLSQLWLFWLAPLLGAAVAGLSYRFVTGAVGAAEPELTRR</sequence>
<dbReference type="InterPro" id="IPR023271">
    <property type="entry name" value="Aquaporin-like"/>
</dbReference>
<keyword evidence="6 10" id="KW-0812">Transmembrane</keyword>
<organism evidence="12 13">
    <name type="scientific">Nakamurella flava</name>
    <dbReference type="NCBI Taxonomy" id="2576308"/>
    <lineage>
        <taxon>Bacteria</taxon>
        <taxon>Bacillati</taxon>
        <taxon>Actinomycetota</taxon>
        <taxon>Actinomycetes</taxon>
        <taxon>Nakamurellales</taxon>
        <taxon>Nakamurellaceae</taxon>
        <taxon>Nakamurella</taxon>
    </lineage>
</organism>
<gene>
    <name evidence="12" type="primary">aqpZ</name>
    <name evidence="12" type="ORF">FDO65_17290</name>
</gene>
<keyword evidence="8 11" id="KW-1133">Transmembrane helix</keyword>
<dbReference type="RefSeq" id="WP_137450991.1">
    <property type="nucleotide sequence ID" value="NZ_SZZH01000005.1"/>
</dbReference>
<dbReference type="SUPFAM" id="SSF81338">
    <property type="entry name" value="Aquaporin-like"/>
    <property type="match status" value="1"/>
</dbReference>
<comment type="similarity">
    <text evidence="2 10">Belongs to the MIP/aquaporin (TC 1.A.8) family.</text>
</comment>
<dbReference type="PROSITE" id="PS00221">
    <property type="entry name" value="MIP"/>
    <property type="match status" value="1"/>
</dbReference>
<feature type="transmembrane region" description="Helical" evidence="11">
    <location>
        <begin position="171"/>
        <end position="192"/>
    </location>
</feature>
<dbReference type="GO" id="GO:0015250">
    <property type="term" value="F:water channel activity"/>
    <property type="evidence" value="ECO:0007669"/>
    <property type="project" value="TreeGrafter"/>
</dbReference>
<comment type="subcellular location">
    <subcellularLocation>
        <location evidence="1">Cell membrane</location>
        <topology evidence="1">Multi-pass membrane protein</topology>
    </subcellularLocation>
</comment>
<dbReference type="PANTHER" id="PTHR19139">
    <property type="entry name" value="AQUAPORIN TRANSPORTER"/>
    <property type="match status" value="1"/>
</dbReference>
<evidence type="ECO:0000256" key="1">
    <source>
        <dbReference type="ARBA" id="ARBA00004651"/>
    </source>
</evidence>
<evidence type="ECO:0000256" key="6">
    <source>
        <dbReference type="ARBA" id="ARBA00022692"/>
    </source>
</evidence>
<evidence type="ECO:0000313" key="13">
    <source>
        <dbReference type="Proteomes" id="UP000306985"/>
    </source>
</evidence>
<protein>
    <submittedName>
        <fullName evidence="12">Aquaporin Z</fullName>
    </submittedName>
</protein>
<dbReference type="CDD" id="cd00333">
    <property type="entry name" value="MIP"/>
    <property type="match status" value="1"/>
</dbReference>
<name>A0A4U6QB72_9ACTN</name>
<dbReference type="Gene3D" id="1.20.1080.10">
    <property type="entry name" value="Glycerol uptake facilitator protein"/>
    <property type="match status" value="1"/>
</dbReference>
<keyword evidence="7" id="KW-0677">Repeat</keyword>
<keyword evidence="4" id="KW-1003">Cell membrane</keyword>
<dbReference type="InterPro" id="IPR034294">
    <property type="entry name" value="Aquaporin_transptr"/>
</dbReference>
<dbReference type="InterPro" id="IPR000425">
    <property type="entry name" value="MIP"/>
</dbReference>
<evidence type="ECO:0000256" key="3">
    <source>
        <dbReference type="ARBA" id="ARBA00022448"/>
    </source>
</evidence>
<accession>A0A4U6QB72</accession>